<keyword evidence="2" id="KW-1185">Reference proteome</keyword>
<protein>
    <submittedName>
        <fullName evidence="1">Uncharacterized protein</fullName>
    </submittedName>
</protein>
<name>A0ABQ5KQL5_9EUKA</name>
<dbReference type="EMBL" id="BQXS01010864">
    <property type="protein sequence ID" value="GKT34773.1"/>
    <property type="molecule type" value="Genomic_DNA"/>
</dbReference>
<accession>A0ABQ5KQL5</accession>
<dbReference type="Proteomes" id="UP001057375">
    <property type="component" value="Unassembled WGS sequence"/>
</dbReference>
<reference evidence="1" key="1">
    <citation type="submission" date="2022-03" db="EMBL/GenBank/DDBJ databases">
        <title>Draft genome sequence of Aduncisulcus paluster, a free-living microaerophilic Fornicata.</title>
        <authorList>
            <person name="Yuyama I."/>
            <person name="Kume K."/>
            <person name="Tamura T."/>
            <person name="Inagaki Y."/>
            <person name="Hashimoto T."/>
        </authorList>
    </citation>
    <scope>NUCLEOTIDE SEQUENCE</scope>
    <source>
        <strain evidence="1">NY0171</strain>
    </source>
</reference>
<comment type="caution">
    <text evidence="1">The sequence shown here is derived from an EMBL/GenBank/DDBJ whole genome shotgun (WGS) entry which is preliminary data.</text>
</comment>
<organism evidence="1 2">
    <name type="scientific">Aduncisulcus paluster</name>
    <dbReference type="NCBI Taxonomy" id="2918883"/>
    <lineage>
        <taxon>Eukaryota</taxon>
        <taxon>Metamonada</taxon>
        <taxon>Carpediemonas-like organisms</taxon>
        <taxon>Aduncisulcus</taxon>
    </lineage>
</organism>
<evidence type="ECO:0000313" key="2">
    <source>
        <dbReference type="Proteomes" id="UP001057375"/>
    </source>
</evidence>
<evidence type="ECO:0000313" key="1">
    <source>
        <dbReference type="EMBL" id="GKT34773.1"/>
    </source>
</evidence>
<sequence>MSAPLPLIYGSTKGYSSCLTEWASTMSIATTTWLKKQYWRYCYRYCRVITHGSQLSGYNLLGLVRSADLTSSEFNFSKYPLLKLIKEGFKDFERRFEVIRSISSFFTARMAAARAGDEPVGFRSVPILPTSSSISFFQIPNSLIKKDLLSLKGERFLMKTIRRLRKRSDCGDIGLVKIKTDGINVRILFGPTSANYSCVYSSKEVEVEKIDYYPPPPPPPPLYPSTMVVGVDPGRAALAGVAVLSCSPSVLG</sequence>
<proteinExistence type="predicted"/>
<gene>
    <name evidence="1" type="ORF">ADUPG1_008065</name>
</gene>